<dbReference type="PANTHER" id="PTHR42760:SF83">
    <property type="entry name" value="(3R)-3-HYDROXYACYL-COA DEHYDROGENASE"/>
    <property type="match status" value="1"/>
</dbReference>
<evidence type="ECO:0000256" key="2">
    <source>
        <dbReference type="ARBA" id="ARBA00023002"/>
    </source>
</evidence>
<accession>A0A3G1KMR3</accession>
<reference evidence="3 4" key="1">
    <citation type="submission" date="2016-10" db="EMBL/GenBank/DDBJ databases">
        <title>Complete Genome Sequence of Peptococcaceae strain DCMF.</title>
        <authorList>
            <person name="Edwards R.J."/>
            <person name="Holland S.I."/>
            <person name="Deshpande N.P."/>
            <person name="Wong Y.K."/>
            <person name="Ertan H."/>
            <person name="Manefield M."/>
            <person name="Russell T.L."/>
            <person name="Lee M.J."/>
        </authorList>
    </citation>
    <scope>NUCLEOTIDE SEQUENCE [LARGE SCALE GENOMIC DNA]</scope>
    <source>
        <strain evidence="3 4">DCMF</strain>
    </source>
</reference>
<dbReference type="PANTHER" id="PTHR42760">
    <property type="entry name" value="SHORT-CHAIN DEHYDROGENASES/REDUCTASES FAMILY MEMBER"/>
    <property type="match status" value="1"/>
</dbReference>
<dbReference type="GO" id="GO:0016616">
    <property type="term" value="F:oxidoreductase activity, acting on the CH-OH group of donors, NAD or NADP as acceptor"/>
    <property type="evidence" value="ECO:0007669"/>
    <property type="project" value="TreeGrafter"/>
</dbReference>
<dbReference type="Pfam" id="PF13561">
    <property type="entry name" value="adh_short_C2"/>
    <property type="match status" value="1"/>
</dbReference>
<dbReference type="Gene3D" id="3.40.50.720">
    <property type="entry name" value="NAD(P)-binding Rossmann-like Domain"/>
    <property type="match status" value="1"/>
</dbReference>
<keyword evidence="2" id="KW-0560">Oxidoreductase</keyword>
<keyword evidence="4" id="KW-1185">Reference proteome</keyword>
<evidence type="ECO:0000256" key="1">
    <source>
        <dbReference type="ARBA" id="ARBA00006484"/>
    </source>
</evidence>
<dbReference type="FunFam" id="3.40.50.720:FF:000173">
    <property type="entry name" value="3-oxoacyl-[acyl-carrier protein] reductase"/>
    <property type="match status" value="1"/>
</dbReference>
<dbReference type="AlphaFoldDB" id="A0A3G1KMR3"/>
<protein>
    <recommendedName>
        <fullName evidence="5">SDR family oxidoreductase</fullName>
    </recommendedName>
</protein>
<evidence type="ECO:0000313" key="4">
    <source>
        <dbReference type="Proteomes" id="UP000323521"/>
    </source>
</evidence>
<comment type="similarity">
    <text evidence="1">Belongs to the short-chain dehydrogenases/reductases (SDR) family.</text>
</comment>
<dbReference type="PRINTS" id="PR00081">
    <property type="entry name" value="GDHRDH"/>
</dbReference>
<proteinExistence type="inferred from homology"/>
<dbReference type="SUPFAM" id="SSF51735">
    <property type="entry name" value="NAD(P)-binding Rossmann-fold domains"/>
    <property type="match status" value="1"/>
</dbReference>
<dbReference type="Proteomes" id="UP000323521">
    <property type="component" value="Chromosome"/>
</dbReference>
<sequence length="246" mass="26694">MGEKLKNKVAIITGGAGGIGGAISALYAAEGAVVVANDINAEITEKFATDLSAKLNCTNIIPYAADVCNREQVNKMVQDVLDQFGHIDILVNCAGRSKDALLHKMSESDWDFVINLNLKGTFNCVQYVYPFMRQQNQGKIISLTSRARMGTIGQINYSSAKAGLVGLTCSLAKEAARFNINVNCISPGFVLTPRLSQMEEKHLEARVQLNPFERAVQPEDVANLALFLATEDSRNITGQVINIGAW</sequence>
<dbReference type="OrthoDB" id="9803333at2"/>
<name>A0A3G1KMR3_FORW1</name>
<gene>
    <name evidence="3" type="ORF">DCMF_02020</name>
</gene>
<dbReference type="InterPro" id="IPR036291">
    <property type="entry name" value="NAD(P)-bd_dom_sf"/>
</dbReference>
<dbReference type="EMBL" id="CP017634">
    <property type="protein sequence ID" value="ATW23734.1"/>
    <property type="molecule type" value="Genomic_DNA"/>
</dbReference>
<dbReference type="InterPro" id="IPR002347">
    <property type="entry name" value="SDR_fam"/>
</dbReference>
<dbReference type="GO" id="GO:0006633">
    <property type="term" value="P:fatty acid biosynthetic process"/>
    <property type="evidence" value="ECO:0007669"/>
    <property type="project" value="TreeGrafter"/>
</dbReference>
<evidence type="ECO:0000313" key="3">
    <source>
        <dbReference type="EMBL" id="ATW23734.1"/>
    </source>
</evidence>
<dbReference type="PRINTS" id="PR00080">
    <property type="entry name" value="SDRFAMILY"/>
</dbReference>
<dbReference type="KEGG" id="fwa:DCMF_02020"/>
<organism evidence="3 4">
    <name type="scientific">Formimonas warabiya</name>
    <dbReference type="NCBI Taxonomy" id="1761012"/>
    <lineage>
        <taxon>Bacteria</taxon>
        <taxon>Bacillati</taxon>
        <taxon>Bacillota</taxon>
        <taxon>Clostridia</taxon>
        <taxon>Eubacteriales</taxon>
        <taxon>Peptococcaceae</taxon>
        <taxon>Candidatus Formimonas</taxon>
    </lineage>
</organism>
<evidence type="ECO:0008006" key="5">
    <source>
        <dbReference type="Google" id="ProtNLM"/>
    </source>
</evidence>
<dbReference type="GO" id="GO:0048038">
    <property type="term" value="F:quinone binding"/>
    <property type="evidence" value="ECO:0007669"/>
    <property type="project" value="TreeGrafter"/>
</dbReference>